<keyword evidence="1" id="KW-0812">Transmembrane</keyword>
<organism evidence="2 3">
    <name type="scientific">Catenaria anguillulae PL171</name>
    <dbReference type="NCBI Taxonomy" id="765915"/>
    <lineage>
        <taxon>Eukaryota</taxon>
        <taxon>Fungi</taxon>
        <taxon>Fungi incertae sedis</taxon>
        <taxon>Blastocladiomycota</taxon>
        <taxon>Blastocladiomycetes</taxon>
        <taxon>Blastocladiales</taxon>
        <taxon>Catenariaceae</taxon>
        <taxon>Catenaria</taxon>
    </lineage>
</organism>
<evidence type="ECO:0000256" key="1">
    <source>
        <dbReference type="SAM" id="Phobius"/>
    </source>
</evidence>
<proteinExistence type="predicted"/>
<feature type="transmembrane region" description="Helical" evidence="1">
    <location>
        <begin position="62"/>
        <end position="83"/>
    </location>
</feature>
<keyword evidence="1" id="KW-1133">Transmembrane helix</keyword>
<keyword evidence="3" id="KW-1185">Reference proteome</keyword>
<feature type="transmembrane region" description="Helical" evidence="1">
    <location>
        <begin position="306"/>
        <end position="325"/>
    </location>
</feature>
<accession>A0A1Y2H875</accession>
<gene>
    <name evidence="2" type="ORF">BCR44DRAFT_95494</name>
</gene>
<sequence>MTTSIPQVNAGSAWIATGMSSSTFPTTCCPLLVVSPRKRFSTPDTIGPSDLRSRTPSFRLRALVWVMAVIAQTVQILVAAITATETKCEGKVPITGRWMRMFTPLKNRLSRALTMLEVLLGRTHLSNRYPCPLANVVPFFPHAFTRFVASSSSLDPLRQGRFWAGISKMLVAWMVVVTAALLLSASGGLLLVTVTSSKLMFPGSMPANIALVEGYKNWNQQTSTSGSSLWLCMALDRSTSPFASFPGSSAVTAHLPCPWRPHLRFLAQRARLHTDSTLFRRRLIPRECDKAMSVSRYRLAACFRRLRVFLWLILGILAWNLFMVFRRPFPDVLHTVTGWVSC</sequence>
<evidence type="ECO:0000313" key="3">
    <source>
        <dbReference type="Proteomes" id="UP000193411"/>
    </source>
</evidence>
<dbReference type="AlphaFoldDB" id="A0A1Y2H875"/>
<comment type="caution">
    <text evidence="2">The sequence shown here is derived from an EMBL/GenBank/DDBJ whole genome shotgun (WGS) entry which is preliminary data.</text>
</comment>
<reference evidence="2 3" key="1">
    <citation type="submission" date="2016-07" db="EMBL/GenBank/DDBJ databases">
        <title>Pervasive Adenine N6-methylation of Active Genes in Fungi.</title>
        <authorList>
            <consortium name="DOE Joint Genome Institute"/>
            <person name="Mondo S.J."/>
            <person name="Dannebaum R.O."/>
            <person name="Kuo R.C."/>
            <person name="Labutti K."/>
            <person name="Haridas S."/>
            <person name="Kuo A."/>
            <person name="Salamov A."/>
            <person name="Ahrendt S.R."/>
            <person name="Lipzen A."/>
            <person name="Sullivan W."/>
            <person name="Andreopoulos W.B."/>
            <person name="Clum A."/>
            <person name="Lindquist E."/>
            <person name="Daum C."/>
            <person name="Ramamoorthy G.K."/>
            <person name="Gryganskyi A."/>
            <person name="Culley D."/>
            <person name="Magnuson J.K."/>
            <person name="James T.Y."/>
            <person name="O'Malley M.A."/>
            <person name="Stajich J.E."/>
            <person name="Spatafora J.W."/>
            <person name="Visel A."/>
            <person name="Grigoriev I.V."/>
        </authorList>
    </citation>
    <scope>NUCLEOTIDE SEQUENCE [LARGE SCALE GENOMIC DNA]</scope>
    <source>
        <strain evidence="2 3">PL171</strain>
    </source>
</reference>
<protein>
    <submittedName>
        <fullName evidence="2">Uncharacterized protein</fullName>
    </submittedName>
</protein>
<keyword evidence="1" id="KW-0472">Membrane</keyword>
<name>A0A1Y2H875_9FUNG</name>
<evidence type="ECO:0000313" key="2">
    <source>
        <dbReference type="EMBL" id="ORZ30780.1"/>
    </source>
</evidence>
<dbReference type="EMBL" id="MCFL01000074">
    <property type="protein sequence ID" value="ORZ30780.1"/>
    <property type="molecule type" value="Genomic_DNA"/>
</dbReference>
<dbReference type="Proteomes" id="UP000193411">
    <property type="component" value="Unassembled WGS sequence"/>
</dbReference>
<feature type="transmembrane region" description="Helical" evidence="1">
    <location>
        <begin position="170"/>
        <end position="192"/>
    </location>
</feature>